<evidence type="ECO:0000313" key="9">
    <source>
        <dbReference type="EMBL" id="KAF5749648.1"/>
    </source>
</evidence>
<dbReference type="Pfam" id="PF15663">
    <property type="entry name" value="zf-CCCH_3"/>
    <property type="match status" value="1"/>
</dbReference>
<gene>
    <name evidence="9" type="ORF">HS088_TW04G01620</name>
</gene>
<name>A0A7J7DTF0_TRIWF</name>
<dbReference type="OrthoDB" id="5395350at2759"/>
<evidence type="ECO:0000313" key="10">
    <source>
        <dbReference type="Proteomes" id="UP000593562"/>
    </source>
</evidence>
<feature type="region of interest" description="Disordered" evidence="7">
    <location>
        <begin position="224"/>
        <end position="243"/>
    </location>
</feature>
<protein>
    <submittedName>
        <fullName evidence="9">Zinc finger CCCH domain-containing protein 34-like isoform X2</fullName>
    </submittedName>
</protein>
<feature type="region of interest" description="Disordered" evidence="7">
    <location>
        <begin position="374"/>
        <end position="438"/>
    </location>
</feature>
<keyword evidence="2" id="KW-0677">Repeat</keyword>
<evidence type="ECO:0000256" key="4">
    <source>
        <dbReference type="ARBA" id="ARBA00022833"/>
    </source>
</evidence>
<dbReference type="InterPro" id="IPR041686">
    <property type="entry name" value="Znf-CCCH_3"/>
</dbReference>
<feature type="zinc finger region" description="C3H1-type" evidence="6">
    <location>
        <begin position="38"/>
        <end position="64"/>
    </location>
</feature>
<dbReference type="Proteomes" id="UP000593562">
    <property type="component" value="Unassembled WGS sequence"/>
</dbReference>
<feature type="compositionally biased region" description="Basic residues" evidence="7">
    <location>
        <begin position="394"/>
        <end position="406"/>
    </location>
</feature>
<dbReference type="EMBL" id="JAAARO010000004">
    <property type="protein sequence ID" value="KAF5749648.1"/>
    <property type="molecule type" value="Genomic_DNA"/>
</dbReference>
<dbReference type="SMART" id="SM00356">
    <property type="entry name" value="ZnF_C3H1"/>
    <property type="match status" value="3"/>
</dbReference>
<dbReference type="GO" id="GO:0008270">
    <property type="term" value="F:zinc ion binding"/>
    <property type="evidence" value="ECO:0007669"/>
    <property type="project" value="UniProtKB-KW"/>
</dbReference>
<dbReference type="Pfam" id="PF14608">
    <property type="entry name" value="zf-CCCH_2"/>
    <property type="match status" value="1"/>
</dbReference>
<evidence type="ECO:0000256" key="7">
    <source>
        <dbReference type="SAM" id="MobiDB-lite"/>
    </source>
</evidence>
<dbReference type="InterPro" id="IPR036855">
    <property type="entry name" value="Znf_CCCH_sf"/>
</dbReference>
<evidence type="ECO:0000256" key="3">
    <source>
        <dbReference type="ARBA" id="ARBA00022771"/>
    </source>
</evidence>
<accession>A0A7J7DTF0</accession>
<sequence length="545" mass="61737">MEEEEFRKRNTDCVYFLASPLTCKKGIDCEYRHNELARLNPRDCWYWLAGTCVNPTCAFRHPPLDVHTEEPSESASLSHQSSVPANKGSIPCYFFFNGFCNKGDKCLFLHGPDGNVAFGKPSKTKSAVPDVVPSENKSLAGNNIRSTLIDAHLNPSENVPEVPADIQLRCKNVLQLPVPIDALQQSPSPLIDVFESKEAAMHMSNSLVPVQGFIQKRSGWCKDQSSEEELDNHIDPEDLRESSPGFDVLVDDDKSQHMGYEDNPEYLLVHDGECAELNSHFLGYDFEDPIECNHMYTEVELVHEGKRDDSFDCLDNEHLFDNARKVLRHSRQRIIDTISSRKRKIFPTELDANKYGVRDLRECLRKSRITDGLSTARLPRRHKSSQLNGESQGGRRRHGVTRRLHGRLGSEVGHNSVESLGVSGALSNGDKRRGFPRHSMRNRLRQRYEAKMNAKPRYPASEISRKEFTSERISTQASSVFSGPKTLSQIREERRKKEENRDCCRKVEHSNTTASADFQGPKPLTEILKNKRRLCSVVDGDISSS</sequence>
<proteinExistence type="predicted"/>
<feature type="region of interest" description="Disordered" evidence="7">
    <location>
        <begin position="479"/>
        <end position="501"/>
    </location>
</feature>
<dbReference type="GO" id="GO:0003677">
    <property type="term" value="F:DNA binding"/>
    <property type="evidence" value="ECO:0007669"/>
    <property type="project" value="UniProtKB-KW"/>
</dbReference>
<keyword evidence="5" id="KW-0238">DNA-binding</keyword>
<feature type="domain" description="C3H1-type" evidence="8">
    <location>
        <begin position="7"/>
        <end position="36"/>
    </location>
</feature>
<feature type="compositionally biased region" description="Basic and acidic residues" evidence="7">
    <location>
        <begin position="490"/>
        <end position="501"/>
    </location>
</feature>
<feature type="zinc finger region" description="C3H1-type" evidence="6">
    <location>
        <begin position="86"/>
        <end position="113"/>
    </location>
</feature>
<dbReference type="SUPFAM" id="SSF90229">
    <property type="entry name" value="CCCH zinc finger"/>
    <property type="match status" value="1"/>
</dbReference>
<keyword evidence="3 6" id="KW-0863">Zinc-finger</keyword>
<evidence type="ECO:0000256" key="2">
    <source>
        <dbReference type="ARBA" id="ARBA00022737"/>
    </source>
</evidence>
<comment type="caution">
    <text evidence="9">The sequence shown here is derived from an EMBL/GenBank/DDBJ whole genome shotgun (WGS) entry which is preliminary data.</text>
</comment>
<dbReference type="AlphaFoldDB" id="A0A7J7DTF0"/>
<feature type="domain" description="C3H1-type" evidence="8">
    <location>
        <begin position="38"/>
        <end position="64"/>
    </location>
</feature>
<keyword evidence="1 6" id="KW-0479">Metal-binding</keyword>
<feature type="compositionally biased region" description="Polar residues" evidence="7">
    <location>
        <begin position="479"/>
        <end position="489"/>
    </location>
</feature>
<dbReference type="GO" id="GO:0003729">
    <property type="term" value="F:mRNA binding"/>
    <property type="evidence" value="ECO:0007669"/>
    <property type="project" value="TreeGrafter"/>
</dbReference>
<dbReference type="FunFam" id="4.10.1000.10:FF:000021">
    <property type="entry name" value="Zinc finger CCCH domain-containing protein 17"/>
    <property type="match status" value="1"/>
</dbReference>
<keyword evidence="10" id="KW-1185">Reference proteome</keyword>
<evidence type="ECO:0000256" key="5">
    <source>
        <dbReference type="ARBA" id="ARBA00023125"/>
    </source>
</evidence>
<feature type="compositionally biased region" description="Basic and acidic residues" evidence="7">
    <location>
        <begin position="231"/>
        <end position="241"/>
    </location>
</feature>
<dbReference type="PANTHER" id="PTHR15725">
    <property type="entry name" value="ZN-FINGER, C-X8-C-X5-C-X3-H TYPE-CONTAINING"/>
    <property type="match status" value="1"/>
</dbReference>
<dbReference type="PANTHER" id="PTHR15725:SF0">
    <property type="entry name" value="ZINC FINGER CCCH DOMAIN-CONTAINING PROTEIN 32-LIKE"/>
    <property type="match status" value="1"/>
</dbReference>
<dbReference type="PROSITE" id="PS50103">
    <property type="entry name" value="ZF_C3H1"/>
    <property type="match status" value="3"/>
</dbReference>
<feature type="domain" description="C3H1-type" evidence="8">
    <location>
        <begin position="86"/>
        <end position="113"/>
    </location>
</feature>
<keyword evidence="4 6" id="KW-0862">Zinc</keyword>
<evidence type="ECO:0000256" key="6">
    <source>
        <dbReference type="PROSITE-ProRule" id="PRU00723"/>
    </source>
</evidence>
<dbReference type="InParanoid" id="A0A7J7DTF0"/>
<feature type="zinc finger region" description="C3H1-type" evidence="6">
    <location>
        <begin position="7"/>
        <end position="36"/>
    </location>
</feature>
<evidence type="ECO:0000259" key="8">
    <source>
        <dbReference type="PROSITE" id="PS50103"/>
    </source>
</evidence>
<evidence type="ECO:0000256" key="1">
    <source>
        <dbReference type="ARBA" id="ARBA00022723"/>
    </source>
</evidence>
<dbReference type="InterPro" id="IPR000571">
    <property type="entry name" value="Znf_CCCH"/>
</dbReference>
<dbReference type="Gene3D" id="4.10.1000.10">
    <property type="entry name" value="Zinc finger, CCCH-type"/>
    <property type="match status" value="2"/>
</dbReference>
<reference evidence="9 10" key="1">
    <citation type="journal article" date="2020" name="Nat. Commun.">
        <title>Genome of Tripterygium wilfordii and identification of cytochrome P450 involved in triptolide biosynthesis.</title>
        <authorList>
            <person name="Tu L."/>
            <person name="Su P."/>
            <person name="Zhang Z."/>
            <person name="Gao L."/>
            <person name="Wang J."/>
            <person name="Hu T."/>
            <person name="Zhou J."/>
            <person name="Zhang Y."/>
            <person name="Zhao Y."/>
            <person name="Liu Y."/>
            <person name="Song Y."/>
            <person name="Tong Y."/>
            <person name="Lu Y."/>
            <person name="Yang J."/>
            <person name="Xu C."/>
            <person name="Jia M."/>
            <person name="Peters R.J."/>
            <person name="Huang L."/>
            <person name="Gao W."/>
        </authorList>
    </citation>
    <scope>NUCLEOTIDE SEQUENCE [LARGE SCALE GENOMIC DNA]</scope>
    <source>
        <strain evidence="10">cv. XIE 37</strain>
        <tissue evidence="9">Leaf</tissue>
    </source>
</reference>
<organism evidence="9 10">
    <name type="scientific">Tripterygium wilfordii</name>
    <name type="common">Thunder God vine</name>
    <dbReference type="NCBI Taxonomy" id="458696"/>
    <lineage>
        <taxon>Eukaryota</taxon>
        <taxon>Viridiplantae</taxon>
        <taxon>Streptophyta</taxon>
        <taxon>Embryophyta</taxon>
        <taxon>Tracheophyta</taxon>
        <taxon>Spermatophyta</taxon>
        <taxon>Magnoliopsida</taxon>
        <taxon>eudicotyledons</taxon>
        <taxon>Gunneridae</taxon>
        <taxon>Pentapetalae</taxon>
        <taxon>rosids</taxon>
        <taxon>fabids</taxon>
        <taxon>Celastrales</taxon>
        <taxon>Celastraceae</taxon>
        <taxon>Tripterygium</taxon>
    </lineage>
</organism>